<dbReference type="AlphaFoldDB" id="A0A813L483"/>
<dbReference type="GO" id="GO:0016567">
    <property type="term" value="P:protein ubiquitination"/>
    <property type="evidence" value="ECO:0007669"/>
    <property type="project" value="InterPro"/>
</dbReference>
<dbReference type="Proteomes" id="UP000626109">
    <property type="component" value="Unassembled WGS sequence"/>
</dbReference>
<dbReference type="SUPFAM" id="SSF57850">
    <property type="entry name" value="RING/U-box"/>
    <property type="match status" value="2"/>
</dbReference>
<accession>A0A813L483</accession>
<organism evidence="2 3">
    <name type="scientific">Polarella glacialis</name>
    <name type="common">Dinoflagellate</name>
    <dbReference type="NCBI Taxonomy" id="89957"/>
    <lineage>
        <taxon>Eukaryota</taxon>
        <taxon>Sar</taxon>
        <taxon>Alveolata</taxon>
        <taxon>Dinophyceae</taxon>
        <taxon>Suessiales</taxon>
        <taxon>Suessiaceae</taxon>
        <taxon>Polarella</taxon>
    </lineage>
</organism>
<sequence>MAEGCLELHPSLWQIPRSCVCPLSLELMVDPVMVDPEGGQGGNTYERERIAIWFRQGHKTDPLTNLRLKSTKLTENLAVRGAILEFKDKNVELAAAIEDLAKKIHLAQAVAESAAQAPSASVPFRFMDRITNSIMKQPVSARDGFVYEQRVLIAHFRDCAYQGKQLTSPVTKEPMEAGYDPETALAADIKTFLDRTFGSMQDMPALVNHGSVLDLSILFSALDGLKDVLVETLGAWTPPHLVVFGGESVGKSSLLQRLSLLPFFPTNNTRCTRVPIRVEVRRAATHSPATLSVWDVRTKSYVGEPQLISLETSDQEINTKMMSVLETHGGGARVSMDFELHIRATSTILPPMNLVDLPGIIESDPELKNQTETLLARYVTEPDSRDIFLAVVPAVGVGPANWTATRLVLQHQLMDRTIGVITNCDRIQEDEVGLLRTWLTGSGTDGLLLLEPHGYVAVANVKKISERRPDESYAEWMRRKAQRELQTFADLNMSDCVNANSVSIQALVERINSVYSWHVIHSWLPSTASRLLQIWSDCCEELLQLGLPRASGMLEAAALAQFTEAATAEAKRRLDFLVGRAKALFWASSAKPMKDYLEKEFERLAQVPLELVGVSRYLQDSVTSMCRNLPVTAVQEEWLEQAMFALESPVPLEPFQLQRLPRFVNKLRRNLEENKPELDTATFSKNIRHFLDKVFCPSSSTTMTIKVDEAGHAKLFFDTEKIVGVCLHELAASFKALETNSELEARVIIPALVEQEQETCHQSRQRVYDRMGRSANALQMLIETHWSSTHPEGVSDSTVPNLLDAKAEVLAAWWPDIAPGKGSATLHGNRQSDNSFEEAACNWVVSAMGKARRTSEFWFELGREGGGDVNGRSFTPTQCYIKTLDIDPRFHSAWTGLGTSGGGAVGGQTYDKMACYLKALDIDPNDHTAWTGLGTSGGGTVGGQTYSNHQCLQQGHILLRNLSLHNSQTQGAPAILNGFK</sequence>
<dbReference type="PRINTS" id="PR00195">
    <property type="entry name" value="DYNAMIN"/>
</dbReference>
<dbReference type="Gene3D" id="3.30.40.10">
    <property type="entry name" value="Zinc/RING finger domain, C3HC4 (zinc finger)"/>
    <property type="match status" value="2"/>
</dbReference>
<dbReference type="InterPro" id="IPR001401">
    <property type="entry name" value="Dynamin_GTPase"/>
</dbReference>
<dbReference type="InterPro" id="IPR011990">
    <property type="entry name" value="TPR-like_helical_dom_sf"/>
</dbReference>
<dbReference type="InterPro" id="IPR027417">
    <property type="entry name" value="P-loop_NTPase"/>
</dbReference>
<dbReference type="Pfam" id="PF00350">
    <property type="entry name" value="Dynamin_N"/>
    <property type="match status" value="1"/>
</dbReference>
<comment type="caution">
    <text evidence="2">The sequence shown here is derived from an EMBL/GenBank/DDBJ whole genome shotgun (WGS) entry which is preliminary data.</text>
</comment>
<dbReference type="InterPro" id="IPR022812">
    <property type="entry name" value="Dynamin"/>
</dbReference>
<name>A0A813L483_POLGL</name>
<dbReference type="EMBL" id="CAJNNW010033977">
    <property type="protein sequence ID" value="CAE8721154.1"/>
    <property type="molecule type" value="Genomic_DNA"/>
</dbReference>
<dbReference type="InterPro" id="IPR045063">
    <property type="entry name" value="Dynamin_N"/>
</dbReference>
<evidence type="ECO:0000313" key="3">
    <source>
        <dbReference type="Proteomes" id="UP000626109"/>
    </source>
</evidence>
<dbReference type="SUPFAM" id="SSF52540">
    <property type="entry name" value="P-loop containing nucleoside triphosphate hydrolases"/>
    <property type="match status" value="1"/>
</dbReference>
<protein>
    <recommendedName>
        <fullName evidence="1">U-box domain-containing protein</fullName>
    </recommendedName>
</protein>
<reference evidence="2" key="1">
    <citation type="submission" date="2021-02" db="EMBL/GenBank/DDBJ databases">
        <authorList>
            <person name="Dougan E. K."/>
            <person name="Rhodes N."/>
            <person name="Thang M."/>
            <person name="Chan C."/>
        </authorList>
    </citation>
    <scope>NUCLEOTIDE SEQUENCE</scope>
</reference>
<dbReference type="GO" id="GO:0005525">
    <property type="term" value="F:GTP binding"/>
    <property type="evidence" value="ECO:0007669"/>
    <property type="project" value="InterPro"/>
</dbReference>
<dbReference type="PANTHER" id="PTHR46573">
    <property type="entry name" value="WD REPEAT, SAM AND U-BOX DOMAIN-CONTAINING PROTEIN 1"/>
    <property type="match status" value="1"/>
</dbReference>
<proteinExistence type="predicted"/>
<dbReference type="Gene3D" id="3.40.50.300">
    <property type="entry name" value="P-loop containing nucleotide triphosphate hydrolases"/>
    <property type="match status" value="1"/>
</dbReference>
<dbReference type="PROSITE" id="PS51698">
    <property type="entry name" value="U_BOX"/>
    <property type="match status" value="1"/>
</dbReference>
<dbReference type="Gene3D" id="1.25.40.10">
    <property type="entry name" value="Tetratricopeptide repeat domain"/>
    <property type="match status" value="1"/>
</dbReference>
<dbReference type="GO" id="GO:0004842">
    <property type="term" value="F:ubiquitin-protein transferase activity"/>
    <property type="evidence" value="ECO:0007669"/>
    <property type="project" value="InterPro"/>
</dbReference>
<gene>
    <name evidence="2" type="ORF">PGLA2088_LOCUS41762</name>
</gene>
<dbReference type="InterPro" id="IPR013083">
    <property type="entry name" value="Znf_RING/FYVE/PHD"/>
</dbReference>
<feature type="domain" description="U-box" evidence="1">
    <location>
        <begin position="14"/>
        <end position="93"/>
    </location>
</feature>
<dbReference type="GO" id="GO:0003924">
    <property type="term" value="F:GTPase activity"/>
    <property type="evidence" value="ECO:0007669"/>
    <property type="project" value="InterPro"/>
</dbReference>
<dbReference type="InterPro" id="IPR003613">
    <property type="entry name" value="Ubox_domain"/>
</dbReference>
<dbReference type="SMART" id="SM00504">
    <property type="entry name" value="Ubox"/>
    <property type="match status" value="2"/>
</dbReference>
<evidence type="ECO:0000313" key="2">
    <source>
        <dbReference type="EMBL" id="CAE8721154.1"/>
    </source>
</evidence>
<dbReference type="CDD" id="cd16655">
    <property type="entry name" value="RING-Ubox_WDSUB1-like"/>
    <property type="match status" value="1"/>
</dbReference>
<dbReference type="InterPro" id="IPR052085">
    <property type="entry name" value="WD-SAM-U-box"/>
</dbReference>
<dbReference type="SMART" id="SM00053">
    <property type="entry name" value="DYNc"/>
    <property type="match status" value="1"/>
</dbReference>
<dbReference type="PANTHER" id="PTHR46573:SF1">
    <property type="entry name" value="WD REPEAT, SAM AND U-BOX DOMAIN-CONTAINING PROTEIN 1"/>
    <property type="match status" value="1"/>
</dbReference>
<dbReference type="SUPFAM" id="SSF48452">
    <property type="entry name" value="TPR-like"/>
    <property type="match status" value="1"/>
</dbReference>
<evidence type="ECO:0000259" key="1">
    <source>
        <dbReference type="PROSITE" id="PS51698"/>
    </source>
</evidence>
<dbReference type="Pfam" id="PF04564">
    <property type="entry name" value="U-box"/>
    <property type="match status" value="2"/>
</dbReference>